<organism evidence="1 2">
    <name type="scientific">Tangfeifania diversioriginum</name>
    <dbReference type="NCBI Taxonomy" id="1168035"/>
    <lineage>
        <taxon>Bacteria</taxon>
        <taxon>Pseudomonadati</taxon>
        <taxon>Bacteroidota</taxon>
        <taxon>Bacteroidia</taxon>
        <taxon>Marinilabiliales</taxon>
        <taxon>Prolixibacteraceae</taxon>
        <taxon>Tangfeifania</taxon>
    </lineage>
</organism>
<accession>A0A1M6HHB8</accession>
<proteinExistence type="predicted"/>
<name>A0A1M6HHB8_9BACT</name>
<dbReference type="AlphaFoldDB" id="A0A1M6HHB8"/>
<gene>
    <name evidence="1" type="ORF">SAMN05444280_11388</name>
</gene>
<dbReference type="EMBL" id="FQZE01000013">
    <property type="protein sequence ID" value="SHJ21544.1"/>
    <property type="molecule type" value="Genomic_DNA"/>
</dbReference>
<dbReference type="RefSeq" id="WP_073168983.1">
    <property type="nucleotide sequence ID" value="NZ_FQZE01000013.1"/>
</dbReference>
<evidence type="ECO:0000313" key="1">
    <source>
        <dbReference type="EMBL" id="SHJ21544.1"/>
    </source>
</evidence>
<sequence length="73" mass="7842">MKRSSTYNNSITWNPDGIPCFAGFHGAGLELATPVKYSPGVKFHGVHPMKSQLGSFHGVNLQLETCNLKPVGA</sequence>
<dbReference type="Proteomes" id="UP000184050">
    <property type="component" value="Unassembled WGS sequence"/>
</dbReference>
<reference evidence="1 2" key="1">
    <citation type="submission" date="2016-11" db="EMBL/GenBank/DDBJ databases">
        <authorList>
            <person name="Jaros S."/>
            <person name="Januszkiewicz K."/>
            <person name="Wedrychowicz H."/>
        </authorList>
    </citation>
    <scope>NUCLEOTIDE SEQUENCE [LARGE SCALE GENOMIC DNA]</scope>
    <source>
        <strain evidence="1 2">DSM 27063</strain>
    </source>
</reference>
<evidence type="ECO:0000313" key="2">
    <source>
        <dbReference type="Proteomes" id="UP000184050"/>
    </source>
</evidence>
<protein>
    <submittedName>
        <fullName evidence="1">Uncharacterized protein</fullName>
    </submittedName>
</protein>
<keyword evidence="2" id="KW-1185">Reference proteome</keyword>
<dbReference type="STRING" id="1168035.SAMN05444280_11388"/>